<accession>A0A481W4U4</accession>
<dbReference type="Proteomes" id="UP000294134">
    <property type="component" value="Segment"/>
</dbReference>
<feature type="coiled-coil region" evidence="1">
    <location>
        <begin position="7"/>
        <end position="55"/>
    </location>
</feature>
<keyword evidence="1" id="KW-0175">Coiled coil</keyword>
<evidence type="ECO:0000313" key="3">
    <source>
        <dbReference type="Proteomes" id="UP000294134"/>
    </source>
</evidence>
<name>A0A481W4U4_9CAUD</name>
<sequence length="68" mass="7801">MSKESRILDLEEQLANYVSNLQTFTRKLSDLNKEIQKANDVNELLTKRVERLEAHIVCVSGKSLPDLD</sequence>
<gene>
    <name evidence="2" type="ORF">PSA21_295</name>
</gene>
<evidence type="ECO:0000313" key="2">
    <source>
        <dbReference type="EMBL" id="QBJ02821.1"/>
    </source>
</evidence>
<reference evidence="2 3" key="1">
    <citation type="submission" date="2019-02" db="EMBL/GenBank/DDBJ databases">
        <authorList>
            <person name="Frampton R.A."/>
            <person name="Wojtus J.K."/>
            <person name="Fineran P.C."/>
            <person name="Hendrickson H.L."/>
        </authorList>
    </citation>
    <scope>NUCLEOTIDE SEQUENCE [LARGE SCALE GENOMIC DNA]</scope>
</reference>
<evidence type="ECO:0000256" key="1">
    <source>
        <dbReference type="SAM" id="Coils"/>
    </source>
</evidence>
<organism evidence="2 3">
    <name type="scientific">Pseudomonas phage Psa21</name>
    <dbReference type="NCBI Taxonomy" id="2530023"/>
    <lineage>
        <taxon>Viruses</taxon>
        <taxon>Duplodnaviria</taxon>
        <taxon>Heunggongvirae</taxon>
        <taxon>Uroviricota</taxon>
        <taxon>Caudoviricetes</taxon>
        <taxon>Chimalliviridae</taxon>
        <taxon>Tepukevirus</taxon>
        <taxon>Tepukevirus Psa21</taxon>
    </lineage>
</organism>
<dbReference type="EMBL" id="MK552327">
    <property type="protein sequence ID" value="QBJ02821.1"/>
    <property type="molecule type" value="Genomic_DNA"/>
</dbReference>
<protein>
    <submittedName>
        <fullName evidence="2">Uncharacterized protein</fullName>
    </submittedName>
</protein>
<proteinExistence type="predicted"/>
<keyword evidence="3" id="KW-1185">Reference proteome</keyword>